<dbReference type="SUPFAM" id="SSF54373">
    <property type="entry name" value="FAD-linked reductases, C-terminal domain"/>
    <property type="match status" value="1"/>
</dbReference>
<organism evidence="2 3">
    <name type="scientific">Ichthyenterobacterium magnum</name>
    <dbReference type="NCBI Taxonomy" id="1230530"/>
    <lineage>
        <taxon>Bacteria</taxon>
        <taxon>Pseudomonadati</taxon>
        <taxon>Bacteroidota</taxon>
        <taxon>Flavobacteriia</taxon>
        <taxon>Flavobacteriales</taxon>
        <taxon>Flavobacteriaceae</taxon>
        <taxon>Ichthyenterobacterium</taxon>
    </lineage>
</organism>
<dbReference type="Proteomes" id="UP000284892">
    <property type="component" value="Unassembled WGS sequence"/>
</dbReference>
<gene>
    <name evidence="2" type="ORF">BXY80_0315</name>
</gene>
<dbReference type="InterPro" id="IPR006076">
    <property type="entry name" value="FAD-dep_OxRdtase"/>
</dbReference>
<protein>
    <submittedName>
        <fullName evidence="2">Glycine/D-amino acid oxidase-like deaminating enzyme</fullName>
    </submittedName>
</protein>
<dbReference type="PANTHER" id="PTHR13847">
    <property type="entry name" value="SARCOSINE DEHYDROGENASE-RELATED"/>
    <property type="match status" value="1"/>
</dbReference>
<reference evidence="2 3" key="1">
    <citation type="submission" date="2018-09" db="EMBL/GenBank/DDBJ databases">
        <title>Genomic Encyclopedia of Archaeal and Bacterial Type Strains, Phase II (KMG-II): from individual species to whole genera.</title>
        <authorList>
            <person name="Goeker M."/>
        </authorList>
    </citation>
    <scope>NUCLEOTIDE SEQUENCE [LARGE SCALE GENOMIC DNA]</scope>
    <source>
        <strain evidence="2 3">DSM 26283</strain>
    </source>
</reference>
<proteinExistence type="predicted"/>
<dbReference type="OrthoDB" id="214253at2"/>
<dbReference type="Gene3D" id="3.30.9.10">
    <property type="entry name" value="D-Amino Acid Oxidase, subunit A, domain 2"/>
    <property type="match status" value="1"/>
</dbReference>
<dbReference type="Gene3D" id="3.50.50.60">
    <property type="entry name" value="FAD/NAD(P)-binding domain"/>
    <property type="match status" value="1"/>
</dbReference>
<dbReference type="GO" id="GO:0005737">
    <property type="term" value="C:cytoplasm"/>
    <property type="evidence" value="ECO:0007669"/>
    <property type="project" value="TreeGrafter"/>
</dbReference>
<dbReference type="AlphaFoldDB" id="A0A420DVJ1"/>
<accession>A0A420DVJ1</accession>
<feature type="domain" description="FAD dependent oxidoreductase" evidence="1">
    <location>
        <begin position="5"/>
        <end position="327"/>
    </location>
</feature>
<evidence type="ECO:0000313" key="3">
    <source>
        <dbReference type="Proteomes" id="UP000284892"/>
    </source>
</evidence>
<dbReference type="SUPFAM" id="SSF51971">
    <property type="entry name" value="Nucleotide-binding domain"/>
    <property type="match status" value="1"/>
</dbReference>
<evidence type="ECO:0000313" key="2">
    <source>
        <dbReference type="EMBL" id="RKE98237.1"/>
    </source>
</evidence>
<sequence length="348" mass="39523">MKNVDYIIVGSSLAGISFSEVLRANNKSFIVFDNDSQQSSIVAAGLYNPVILKRFTEVWQAKAQLDLALPKYKALEDLLNVKLDYKIPVYRRFTSIEEQNKWFTAADKPSLEHYLSTTLKKNVNANIDAPFGFGEVLQTGRIDTKALIKNYRNYLVEMNQFVNETFNYQNLSVLEDKIEYQDYLASNIVFAEGFGVRHNPFFKSLPLNVAKGELITIKAPDLNIDFTLKASVFIVPIEDDLYWVGATYNWKDTTNSVTEEGKNELVNKLKKIITCDFKVVNQVAGIRPTVIDRRPLVGAHEIHSNMYVLNGLGTRGVIIGPYVAEQLYEFIENKLPLDNAINVKRFIS</sequence>
<name>A0A420DVJ1_9FLAO</name>
<dbReference type="Pfam" id="PF01266">
    <property type="entry name" value="DAO"/>
    <property type="match status" value="1"/>
</dbReference>
<dbReference type="InterPro" id="IPR036188">
    <property type="entry name" value="FAD/NAD-bd_sf"/>
</dbReference>
<dbReference type="RefSeq" id="WP_120199461.1">
    <property type="nucleotide sequence ID" value="NZ_RAQJ01000001.1"/>
</dbReference>
<keyword evidence="3" id="KW-1185">Reference proteome</keyword>
<dbReference type="EMBL" id="RAQJ01000001">
    <property type="protein sequence ID" value="RKE98237.1"/>
    <property type="molecule type" value="Genomic_DNA"/>
</dbReference>
<comment type="caution">
    <text evidence="2">The sequence shown here is derived from an EMBL/GenBank/DDBJ whole genome shotgun (WGS) entry which is preliminary data.</text>
</comment>
<evidence type="ECO:0000259" key="1">
    <source>
        <dbReference type="Pfam" id="PF01266"/>
    </source>
</evidence>